<proteinExistence type="predicted"/>
<name>A5DRX7_LODEL</name>
<dbReference type="OMA" id="IRHNFQK"/>
<gene>
    <name evidence="1" type="ORF">LELG_00113</name>
</gene>
<dbReference type="OrthoDB" id="4076672at2759"/>
<dbReference type="STRING" id="379508.A5DRX7"/>
<dbReference type="eggNOG" id="ENOG502RQB9">
    <property type="taxonomic scope" value="Eukaryota"/>
</dbReference>
<dbReference type="AlphaFoldDB" id="A5DRX7"/>
<dbReference type="EMBL" id="CH981524">
    <property type="protein sequence ID" value="EDK41935.1"/>
    <property type="molecule type" value="Genomic_DNA"/>
</dbReference>
<dbReference type="HOGENOM" id="CLU_099495_0_0_1"/>
<dbReference type="VEuPathDB" id="FungiDB:LELG_00113"/>
<organism evidence="1 2">
    <name type="scientific">Lodderomyces elongisporus (strain ATCC 11503 / CBS 2605 / JCM 1781 / NBRC 1676 / NRRL YB-4239)</name>
    <name type="common">Yeast</name>
    <name type="synonym">Saccharomyces elongisporus</name>
    <dbReference type="NCBI Taxonomy" id="379508"/>
    <lineage>
        <taxon>Eukaryota</taxon>
        <taxon>Fungi</taxon>
        <taxon>Dikarya</taxon>
        <taxon>Ascomycota</taxon>
        <taxon>Saccharomycotina</taxon>
        <taxon>Pichiomycetes</taxon>
        <taxon>Debaryomycetaceae</taxon>
        <taxon>Candida/Lodderomyces clade</taxon>
        <taxon>Lodderomyces</taxon>
    </lineage>
</organism>
<sequence>MIKEKLPKRFSKLLRYSVAFSCRLSPPPKTYAELDYILRNLQSLATVELIRSTPLDSKELVRSGFWINILYNPTSTHSMFLPILLKDEVLNNARGENYSDEKQKALQSKLLLKLGKLIAIPRYSFYCDTLAKNDDQPFVFRHSLKAGAEKFEGYYKLTTGTMDKPLISIAECEAPCDKRLLRSSILHNFKLFHKFDKVELFTNRERNLSKVFINGL</sequence>
<evidence type="ECO:0000313" key="1">
    <source>
        <dbReference type="EMBL" id="EDK41935.1"/>
    </source>
</evidence>
<keyword evidence="2" id="KW-1185">Reference proteome</keyword>
<accession>A5DRX7</accession>
<dbReference type="KEGG" id="lel:PVL30_000108"/>
<dbReference type="Proteomes" id="UP000001996">
    <property type="component" value="Unassembled WGS sequence"/>
</dbReference>
<protein>
    <submittedName>
        <fullName evidence="1">Uncharacterized protein</fullName>
    </submittedName>
</protein>
<reference evidence="1 2" key="1">
    <citation type="journal article" date="2009" name="Nature">
        <title>Evolution of pathogenicity and sexual reproduction in eight Candida genomes.</title>
        <authorList>
            <person name="Butler G."/>
            <person name="Rasmussen M.D."/>
            <person name="Lin M.F."/>
            <person name="Santos M.A."/>
            <person name="Sakthikumar S."/>
            <person name="Munro C.A."/>
            <person name="Rheinbay E."/>
            <person name="Grabherr M."/>
            <person name="Forche A."/>
            <person name="Reedy J.L."/>
            <person name="Agrafioti I."/>
            <person name="Arnaud M.B."/>
            <person name="Bates S."/>
            <person name="Brown A.J."/>
            <person name="Brunke S."/>
            <person name="Costanzo M.C."/>
            <person name="Fitzpatrick D.A."/>
            <person name="de Groot P.W."/>
            <person name="Harris D."/>
            <person name="Hoyer L.L."/>
            <person name="Hube B."/>
            <person name="Klis F.M."/>
            <person name="Kodira C."/>
            <person name="Lennard N."/>
            <person name="Logue M.E."/>
            <person name="Martin R."/>
            <person name="Neiman A.M."/>
            <person name="Nikolaou E."/>
            <person name="Quail M.A."/>
            <person name="Quinn J."/>
            <person name="Santos M.C."/>
            <person name="Schmitzberger F.F."/>
            <person name="Sherlock G."/>
            <person name="Shah P."/>
            <person name="Silverstein K.A."/>
            <person name="Skrzypek M.S."/>
            <person name="Soll D."/>
            <person name="Staggs R."/>
            <person name="Stansfield I."/>
            <person name="Stumpf M.P."/>
            <person name="Sudbery P.E."/>
            <person name="Srikantha T."/>
            <person name="Zeng Q."/>
            <person name="Berman J."/>
            <person name="Berriman M."/>
            <person name="Heitman J."/>
            <person name="Gow N.A."/>
            <person name="Lorenz M.C."/>
            <person name="Birren B.W."/>
            <person name="Kellis M."/>
            <person name="Cuomo C.A."/>
        </authorList>
    </citation>
    <scope>NUCLEOTIDE SEQUENCE [LARGE SCALE GENOMIC DNA]</scope>
    <source>
        <strain evidence="2">ATCC 11503 / BCRC 21390 / CBS 2605 / JCM 1781 / NBRC 1676 / NRRL YB-4239</strain>
    </source>
</reference>
<evidence type="ECO:0000313" key="2">
    <source>
        <dbReference type="Proteomes" id="UP000001996"/>
    </source>
</evidence>
<dbReference type="GeneID" id="5234794"/>
<dbReference type="InParanoid" id="A5DRX7"/>